<dbReference type="AlphaFoldDB" id="A0A0G3EZ83"/>
<dbReference type="InterPro" id="IPR016160">
    <property type="entry name" value="Ald_DH_CS_CYS"/>
</dbReference>
<name>A0A0G3EZ83_9BURK</name>
<keyword evidence="2" id="KW-0560">Oxidoreductase</keyword>
<dbReference type="CDD" id="cd07103">
    <property type="entry name" value="ALDH_F5_SSADH_GabD"/>
    <property type="match status" value="1"/>
</dbReference>
<dbReference type="GO" id="GO:0009450">
    <property type="term" value="P:gamma-aminobutyric acid catabolic process"/>
    <property type="evidence" value="ECO:0007669"/>
    <property type="project" value="InterPro"/>
</dbReference>
<dbReference type="InterPro" id="IPR010102">
    <property type="entry name" value="Succ_semiAld_DH"/>
</dbReference>
<dbReference type="PROSITE" id="PS00070">
    <property type="entry name" value="ALDEHYDE_DEHYDR_CYS"/>
    <property type="match status" value="1"/>
</dbReference>
<dbReference type="FunFam" id="3.40.605.10:FF:000026">
    <property type="entry name" value="Aldehyde dehydrogenase, putative"/>
    <property type="match status" value="1"/>
</dbReference>
<dbReference type="PANTHER" id="PTHR43353">
    <property type="entry name" value="SUCCINATE-SEMIALDEHYDE DEHYDROGENASE, MITOCHONDRIAL"/>
    <property type="match status" value="1"/>
</dbReference>
<feature type="domain" description="Aldehyde dehydrogenase" evidence="3">
    <location>
        <begin position="34"/>
        <end position="493"/>
    </location>
</feature>
<comment type="similarity">
    <text evidence="1">Belongs to the aldehyde dehydrogenase family.</text>
</comment>
<dbReference type="InterPro" id="IPR050740">
    <property type="entry name" value="Aldehyde_DH_Superfamily"/>
</dbReference>
<dbReference type="PATRIC" id="fig|445709.3.peg.4169"/>
<accession>A0A0G3EZ83</accession>
<dbReference type="GO" id="GO:0005829">
    <property type="term" value="C:cytosol"/>
    <property type="evidence" value="ECO:0007669"/>
    <property type="project" value="TreeGrafter"/>
</dbReference>
<dbReference type="FunFam" id="3.40.309.10:FF:000004">
    <property type="entry name" value="Succinate-semialdehyde dehydrogenase I"/>
    <property type="match status" value="1"/>
</dbReference>
<gene>
    <name evidence="4" type="primary">gabD</name>
    <name evidence="4" type="ORF">ABW99_19870</name>
</gene>
<reference evidence="5" key="1">
    <citation type="submission" date="2015-06" db="EMBL/GenBank/DDBJ databases">
        <authorList>
            <person name="Lim Y.L."/>
            <person name="Ee R."/>
            <person name="Yong D."/>
            <person name="How K.Y."/>
            <person name="Yin W.F."/>
            <person name="Chan K.G."/>
        </authorList>
    </citation>
    <scope>NUCLEOTIDE SEQUENCE [LARGE SCALE GENOMIC DNA]</scope>
    <source>
        <strain evidence="5">DSM 25325</strain>
    </source>
</reference>
<dbReference type="GO" id="GO:0004777">
    <property type="term" value="F:succinate-semialdehyde dehydrogenase (NAD+) activity"/>
    <property type="evidence" value="ECO:0007669"/>
    <property type="project" value="TreeGrafter"/>
</dbReference>
<dbReference type="NCBIfam" id="TIGR01780">
    <property type="entry name" value="SSADH"/>
    <property type="match status" value="1"/>
</dbReference>
<dbReference type="PANTHER" id="PTHR43353:SF5">
    <property type="entry name" value="SUCCINATE-SEMIALDEHYDE DEHYDROGENASE, MITOCHONDRIAL"/>
    <property type="match status" value="1"/>
</dbReference>
<organism evidence="4 5">
    <name type="scientific">Pandoraea thiooxydans</name>
    <dbReference type="NCBI Taxonomy" id="445709"/>
    <lineage>
        <taxon>Bacteria</taxon>
        <taxon>Pseudomonadati</taxon>
        <taxon>Pseudomonadota</taxon>
        <taxon>Betaproteobacteria</taxon>
        <taxon>Burkholderiales</taxon>
        <taxon>Burkholderiaceae</taxon>
        <taxon>Pandoraea</taxon>
    </lineage>
</organism>
<dbReference type="Proteomes" id="UP000036700">
    <property type="component" value="Chromosome"/>
</dbReference>
<evidence type="ECO:0000256" key="1">
    <source>
        <dbReference type="ARBA" id="ARBA00009986"/>
    </source>
</evidence>
<keyword evidence="5" id="KW-1185">Reference proteome</keyword>
<dbReference type="InterPro" id="IPR015590">
    <property type="entry name" value="Aldehyde_DH_dom"/>
</dbReference>
<evidence type="ECO:0000313" key="5">
    <source>
        <dbReference type="Proteomes" id="UP000036700"/>
    </source>
</evidence>
<proteinExistence type="inferred from homology"/>
<dbReference type="FunFam" id="3.40.605.10:FF:000005">
    <property type="entry name" value="Succinate-semialdehyde dehydrogenase I"/>
    <property type="match status" value="1"/>
</dbReference>
<evidence type="ECO:0000259" key="3">
    <source>
        <dbReference type="Pfam" id="PF00171"/>
    </source>
</evidence>
<protein>
    <submittedName>
        <fullName evidence="4">NAD-dependent succinate-semialdehyde dehydrogenase</fullName>
    </submittedName>
</protein>
<dbReference type="STRING" id="445709.ABW99_19870"/>
<sequence length="499" mass="53147">MATLHEEFTVSHPALAKLKDAALLKTGAYIDGAWIGADSKATFAVVDPATRAEIAQVADLSETETERAIAAADAALPAWRAKTGKERAAILRAWFDLVIAHQDDLAAIMTAEQGKPLAEAKGEVVYGASFLEWFAEEAKRVCGDVLDSPQPGKRMFTIKQPIGVCASITPWNFPIAMITRKVAPAIAAGCTIVVKPAEQTPLSALALAELADRAGIPKGVFNVITADSDNSIKVGKVLCASPRVRHMSFTGSTPVGRILMQQCAPTVKKMALELGGHAPFIVFDDADLGAAIEGAIASKYRNAGQTCVCTNRFYVQEKLYDAFVEKLAEAVKKLRVGNGFEPGVNQGPLIDDAAVKKVSEHIADAQSKGARVATGGKVISGHFVEPTVLAGATKNMLIAQEETFGPVAAVFKFKDEAEVVQLANDTDFGLASYFYSRDIGRVWRVAEALDYGMVGINTGIISNEVAPFGGVKQSGLGREGSKYGMDEYLEIKYLCMAGM</sequence>
<dbReference type="InterPro" id="IPR016161">
    <property type="entry name" value="Ald_DH/histidinol_DH"/>
</dbReference>
<dbReference type="Gene3D" id="3.40.309.10">
    <property type="entry name" value="Aldehyde Dehydrogenase, Chain A, domain 2"/>
    <property type="match status" value="1"/>
</dbReference>
<evidence type="ECO:0000313" key="4">
    <source>
        <dbReference type="EMBL" id="AKJ70732.1"/>
    </source>
</evidence>
<dbReference type="InterPro" id="IPR016163">
    <property type="entry name" value="Ald_DH_C"/>
</dbReference>
<dbReference type="SUPFAM" id="SSF53720">
    <property type="entry name" value="ALDH-like"/>
    <property type="match status" value="1"/>
</dbReference>
<dbReference type="EMBL" id="CP011568">
    <property type="protein sequence ID" value="AKJ70732.1"/>
    <property type="molecule type" value="Genomic_DNA"/>
</dbReference>
<dbReference type="Pfam" id="PF00171">
    <property type="entry name" value="Aldedh"/>
    <property type="match status" value="1"/>
</dbReference>
<evidence type="ECO:0000256" key="2">
    <source>
        <dbReference type="ARBA" id="ARBA00023002"/>
    </source>
</evidence>
<dbReference type="Gene3D" id="3.40.605.10">
    <property type="entry name" value="Aldehyde Dehydrogenase, Chain A, domain 1"/>
    <property type="match status" value="1"/>
</dbReference>
<dbReference type="KEGG" id="ptx:ABW99_19870"/>
<dbReference type="InterPro" id="IPR016162">
    <property type="entry name" value="Ald_DH_N"/>
</dbReference>